<protein>
    <recommendedName>
        <fullName evidence="2">tRNA (guanine(9)-N1)-methyltransferase</fullName>
        <ecNumber evidence="1">2.1.1.221</ecNumber>
    </recommendedName>
    <alternativeName>
        <fullName evidence="7">tRNA methyltransferase 10</fullName>
    </alternativeName>
    <alternativeName>
        <fullName evidence="6">tRNA(m1G9)-methyltransferase</fullName>
    </alternativeName>
</protein>
<evidence type="ECO:0000256" key="4">
    <source>
        <dbReference type="ARBA" id="ARBA00022679"/>
    </source>
</evidence>
<dbReference type="OrthoDB" id="278300at2759"/>
<feature type="compositionally biased region" description="Basic residues" evidence="9">
    <location>
        <begin position="1"/>
        <end position="13"/>
    </location>
</feature>
<gene>
    <name evidence="11" type="ORF">M501DRAFT_920368</name>
</gene>
<dbReference type="GO" id="GO:0005634">
    <property type="term" value="C:nucleus"/>
    <property type="evidence" value="ECO:0007669"/>
    <property type="project" value="TreeGrafter"/>
</dbReference>
<dbReference type="GO" id="GO:0052905">
    <property type="term" value="F:tRNA (guanosine(9)-N1)-methyltransferase activity"/>
    <property type="evidence" value="ECO:0007669"/>
    <property type="project" value="UniProtKB-EC"/>
</dbReference>
<feature type="non-terminal residue" evidence="11">
    <location>
        <position position="1"/>
    </location>
</feature>
<feature type="domain" description="SAM-dependent MTase TRM10-type" evidence="10">
    <location>
        <begin position="55"/>
        <end position="278"/>
    </location>
</feature>
<dbReference type="PROSITE" id="PS51675">
    <property type="entry name" value="SAM_MT_TRM10"/>
    <property type="match status" value="1"/>
</dbReference>
<evidence type="ECO:0000256" key="7">
    <source>
        <dbReference type="ARBA" id="ARBA00032166"/>
    </source>
</evidence>
<dbReference type="GO" id="GO:0002939">
    <property type="term" value="P:tRNA N1-guanine methylation"/>
    <property type="evidence" value="ECO:0007669"/>
    <property type="project" value="TreeGrafter"/>
</dbReference>
<keyword evidence="4" id="KW-0808">Transferase</keyword>
<feature type="compositionally biased region" description="Basic residues" evidence="9">
    <location>
        <begin position="23"/>
        <end position="37"/>
    </location>
</feature>
<dbReference type="PANTHER" id="PTHR13563">
    <property type="entry name" value="TRNA (GUANINE-9-) METHYLTRANSFERASE"/>
    <property type="match status" value="1"/>
</dbReference>
<evidence type="ECO:0000259" key="10">
    <source>
        <dbReference type="PROSITE" id="PS51675"/>
    </source>
</evidence>
<evidence type="ECO:0000256" key="6">
    <source>
        <dbReference type="ARBA" id="ARBA00031792"/>
    </source>
</evidence>
<accession>A0A9P4S4G0</accession>
<keyword evidence="12" id="KW-1185">Reference proteome</keyword>
<feature type="region of interest" description="Disordered" evidence="9">
    <location>
        <begin position="278"/>
        <end position="299"/>
    </location>
</feature>
<comment type="caution">
    <text evidence="11">The sequence shown here is derived from an EMBL/GenBank/DDBJ whole genome shotgun (WGS) entry which is preliminary data.</text>
</comment>
<evidence type="ECO:0000256" key="8">
    <source>
        <dbReference type="ARBA" id="ARBA00048434"/>
    </source>
</evidence>
<evidence type="ECO:0000256" key="1">
    <source>
        <dbReference type="ARBA" id="ARBA00012797"/>
    </source>
</evidence>
<organism evidence="11 12">
    <name type="scientific">Patellaria atrata CBS 101060</name>
    <dbReference type="NCBI Taxonomy" id="1346257"/>
    <lineage>
        <taxon>Eukaryota</taxon>
        <taxon>Fungi</taxon>
        <taxon>Dikarya</taxon>
        <taxon>Ascomycota</taxon>
        <taxon>Pezizomycotina</taxon>
        <taxon>Dothideomycetes</taxon>
        <taxon>Dothideomycetes incertae sedis</taxon>
        <taxon>Patellariales</taxon>
        <taxon>Patellariaceae</taxon>
        <taxon>Patellaria</taxon>
    </lineage>
</organism>
<keyword evidence="3" id="KW-0489">Methyltransferase</keyword>
<proteinExistence type="predicted"/>
<dbReference type="AlphaFoldDB" id="A0A9P4S4G0"/>
<dbReference type="PANTHER" id="PTHR13563:SF13">
    <property type="entry name" value="TRNA METHYLTRANSFERASE 10 HOMOLOG A"/>
    <property type="match status" value="1"/>
</dbReference>
<evidence type="ECO:0000313" key="11">
    <source>
        <dbReference type="EMBL" id="KAF2835879.1"/>
    </source>
</evidence>
<evidence type="ECO:0000313" key="12">
    <source>
        <dbReference type="Proteomes" id="UP000799429"/>
    </source>
</evidence>
<dbReference type="InterPro" id="IPR028564">
    <property type="entry name" value="MT_TRM10-typ"/>
</dbReference>
<evidence type="ECO:0000256" key="2">
    <source>
        <dbReference type="ARBA" id="ARBA00020451"/>
    </source>
</evidence>
<evidence type="ECO:0000256" key="3">
    <source>
        <dbReference type="ARBA" id="ARBA00022603"/>
    </source>
</evidence>
<feature type="non-terminal residue" evidence="11">
    <location>
        <position position="299"/>
    </location>
</feature>
<sequence length="299" mass="34008">KLSKNQLKKLKKKREWEEGREARKAKRKEKIKGKKERKREAKEQAIADGTYVEPTPKRIHGNIQVPITFIFDCDFEDLMHPSELISLASQLTRAYSDNRNAKYSAHLAVSSFGGKMKERFDGILAGHYESWKNVKFYSEDFVQVAEKSKAIMTSKNGGVIRGSLQRAKRDGGEGSSEAESELIYLSSDSDYTLTELKPYTCYVIGGLVDRNRHKGICYKRAMDRDIKTAKLPIGEYMEMNSRSVLTTNHVSEIMLKWLELGDWGDAFIQVIPKRKGGALKGKCENESSAEEDIQHSDNE</sequence>
<dbReference type="EC" id="2.1.1.221" evidence="1"/>
<dbReference type="Gene3D" id="3.40.1280.30">
    <property type="match status" value="1"/>
</dbReference>
<evidence type="ECO:0000256" key="5">
    <source>
        <dbReference type="ARBA" id="ARBA00022691"/>
    </source>
</evidence>
<name>A0A9P4S4G0_9PEZI</name>
<dbReference type="CDD" id="cd18089">
    <property type="entry name" value="SPOUT_Trm10-like"/>
    <property type="match status" value="1"/>
</dbReference>
<dbReference type="GO" id="GO:0000049">
    <property type="term" value="F:tRNA binding"/>
    <property type="evidence" value="ECO:0007669"/>
    <property type="project" value="TreeGrafter"/>
</dbReference>
<evidence type="ECO:0000256" key="9">
    <source>
        <dbReference type="SAM" id="MobiDB-lite"/>
    </source>
</evidence>
<comment type="catalytic activity">
    <reaction evidence="8">
        <text>guanosine(9) in tRNA + S-adenosyl-L-methionine = N(1)-methylguanosine(9) in tRNA + S-adenosyl-L-homocysteine + H(+)</text>
        <dbReference type="Rhea" id="RHEA:43156"/>
        <dbReference type="Rhea" id="RHEA-COMP:10367"/>
        <dbReference type="Rhea" id="RHEA-COMP:10368"/>
        <dbReference type="ChEBI" id="CHEBI:15378"/>
        <dbReference type="ChEBI" id="CHEBI:57856"/>
        <dbReference type="ChEBI" id="CHEBI:59789"/>
        <dbReference type="ChEBI" id="CHEBI:73542"/>
        <dbReference type="ChEBI" id="CHEBI:74269"/>
        <dbReference type="EC" id="2.1.1.221"/>
    </reaction>
</comment>
<reference evidence="11" key="1">
    <citation type="journal article" date="2020" name="Stud. Mycol.">
        <title>101 Dothideomycetes genomes: a test case for predicting lifestyles and emergence of pathogens.</title>
        <authorList>
            <person name="Haridas S."/>
            <person name="Albert R."/>
            <person name="Binder M."/>
            <person name="Bloem J."/>
            <person name="Labutti K."/>
            <person name="Salamov A."/>
            <person name="Andreopoulos B."/>
            <person name="Baker S."/>
            <person name="Barry K."/>
            <person name="Bills G."/>
            <person name="Bluhm B."/>
            <person name="Cannon C."/>
            <person name="Castanera R."/>
            <person name="Culley D."/>
            <person name="Daum C."/>
            <person name="Ezra D."/>
            <person name="Gonzalez J."/>
            <person name="Henrissat B."/>
            <person name="Kuo A."/>
            <person name="Liang C."/>
            <person name="Lipzen A."/>
            <person name="Lutzoni F."/>
            <person name="Magnuson J."/>
            <person name="Mondo S."/>
            <person name="Nolan M."/>
            <person name="Ohm R."/>
            <person name="Pangilinan J."/>
            <person name="Park H.-J."/>
            <person name="Ramirez L."/>
            <person name="Alfaro M."/>
            <person name="Sun H."/>
            <person name="Tritt A."/>
            <person name="Yoshinaga Y."/>
            <person name="Zwiers L.-H."/>
            <person name="Turgeon B."/>
            <person name="Goodwin S."/>
            <person name="Spatafora J."/>
            <person name="Crous P."/>
            <person name="Grigoriev I."/>
        </authorList>
    </citation>
    <scope>NUCLEOTIDE SEQUENCE</scope>
    <source>
        <strain evidence="11">CBS 101060</strain>
    </source>
</reference>
<keyword evidence="5" id="KW-0949">S-adenosyl-L-methionine</keyword>
<feature type="region of interest" description="Disordered" evidence="9">
    <location>
        <begin position="1"/>
        <end position="43"/>
    </location>
</feature>
<dbReference type="Proteomes" id="UP000799429">
    <property type="component" value="Unassembled WGS sequence"/>
</dbReference>
<dbReference type="InterPro" id="IPR038459">
    <property type="entry name" value="MT_TRM10-typ_sf"/>
</dbReference>
<dbReference type="EMBL" id="MU006106">
    <property type="protein sequence ID" value="KAF2835879.1"/>
    <property type="molecule type" value="Genomic_DNA"/>
</dbReference>
<dbReference type="InterPro" id="IPR007356">
    <property type="entry name" value="tRNA_m1G_MeTrfase_euk"/>
</dbReference>